<dbReference type="KEGG" id="osu:NT6N_04760"/>
<dbReference type="EMBL" id="AP026866">
    <property type="protein sequence ID" value="BDS05436.1"/>
    <property type="molecule type" value="Genomic_DNA"/>
</dbReference>
<dbReference type="SUPFAM" id="SSF53720">
    <property type="entry name" value="ALDH-like"/>
    <property type="match status" value="1"/>
</dbReference>
<dbReference type="GO" id="GO:0003995">
    <property type="term" value="F:acyl-CoA dehydrogenase activity"/>
    <property type="evidence" value="ECO:0007669"/>
    <property type="project" value="InterPro"/>
</dbReference>
<gene>
    <name evidence="2" type="ORF">NT6N_04760</name>
</gene>
<evidence type="ECO:0000256" key="1">
    <source>
        <dbReference type="ARBA" id="ARBA00022857"/>
    </source>
</evidence>
<name>A0AAT9FHG7_9BACT</name>
<dbReference type="AlphaFoldDB" id="A0AAT9FHG7"/>
<accession>A0AAT9FHG7</accession>
<sequence length="357" mass="39316">MTTSDRIKLLANACQTDVGVELLGPVTADMLTDWLAEELGNADVLDQFSPHGELMSRAYAPEVILHIVSGNTPHAALQSLLRGLLLGSFNIVKLPTSGLPEIINWIESLPHELRQLVECHNNLTEHQWQQSNAVVAIGSDETMAEIHGRLRPDQLFIPHGHKVSIGIVTDDFENAARLAAKDVSLYNQRGCLSPHAIYVSGDARRFAELLASEMQKFNDTSPADPLSLSEAGAVVNLRETTRFLAANEPSTALWHSQDDLAWAVIFEENPELKLSCLNRCVYVKSLPSEFSLSVLGEEANHLSTIAIHPFTLDYAETLCSLPAHRICPLGKSQEPNLFWHHDGFAPLASLVKWKDLG</sequence>
<organism evidence="2">
    <name type="scientific">Oceaniferula spumae</name>
    <dbReference type="NCBI Taxonomy" id="2979115"/>
    <lineage>
        <taxon>Bacteria</taxon>
        <taxon>Pseudomonadati</taxon>
        <taxon>Verrucomicrobiota</taxon>
        <taxon>Verrucomicrobiia</taxon>
        <taxon>Verrucomicrobiales</taxon>
        <taxon>Verrucomicrobiaceae</taxon>
        <taxon>Oceaniferula</taxon>
    </lineage>
</organism>
<dbReference type="InterPro" id="IPR016161">
    <property type="entry name" value="Ald_DH/histidinol_DH"/>
</dbReference>
<proteinExistence type="predicted"/>
<reference evidence="2" key="1">
    <citation type="submission" date="2024-07" db="EMBL/GenBank/DDBJ databases">
        <title>Complete genome sequence of Verrucomicrobiaceae bacterium NT6N.</title>
        <authorList>
            <person name="Huang C."/>
            <person name="Takami H."/>
            <person name="Hamasaki K."/>
        </authorList>
    </citation>
    <scope>NUCLEOTIDE SEQUENCE</scope>
    <source>
        <strain evidence="2">NT6N</strain>
    </source>
</reference>
<evidence type="ECO:0000313" key="2">
    <source>
        <dbReference type="EMBL" id="BDS05436.1"/>
    </source>
</evidence>
<protein>
    <recommendedName>
        <fullName evidence="3">Long-chain-fatty-acyl-CoA reductase</fullName>
    </recommendedName>
</protein>
<dbReference type="InterPro" id="IPR008670">
    <property type="entry name" value="CoA_reduct_LuxC"/>
</dbReference>
<dbReference type="Pfam" id="PF05893">
    <property type="entry name" value="LuxC"/>
    <property type="match status" value="1"/>
</dbReference>
<dbReference type="GO" id="GO:0008218">
    <property type="term" value="P:bioluminescence"/>
    <property type="evidence" value="ECO:0007669"/>
    <property type="project" value="InterPro"/>
</dbReference>
<evidence type="ECO:0008006" key="3">
    <source>
        <dbReference type="Google" id="ProtNLM"/>
    </source>
</evidence>
<keyword evidence="1" id="KW-0521">NADP</keyword>